<organism evidence="1 2">
    <name type="scientific">Fraxinus pennsylvanica</name>
    <dbReference type="NCBI Taxonomy" id="56036"/>
    <lineage>
        <taxon>Eukaryota</taxon>
        <taxon>Viridiplantae</taxon>
        <taxon>Streptophyta</taxon>
        <taxon>Embryophyta</taxon>
        <taxon>Tracheophyta</taxon>
        <taxon>Spermatophyta</taxon>
        <taxon>Magnoliopsida</taxon>
        <taxon>eudicotyledons</taxon>
        <taxon>Gunneridae</taxon>
        <taxon>Pentapetalae</taxon>
        <taxon>asterids</taxon>
        <taxon>lamiids</taxon>
        <taxon>Lamiales</taxon>
        <taxon>Oleaceae</taxon>
        <taxon>Oleeae</taxon>
        <taxon>Fraxinus</taxon>
    </lineage>
</organism>
<dbReference type="AlphaFoldDB" id="A0AAD1ZLB3"/>
<gene>
    <name evidence="1" type="ORF">FPE_LOCUS19095</name>
</gene>
<dbReference type="Proteomes" id="UP000834106">
    <property type="component" value="Chromosome 11"/>
</dbReference>
<accession>A0AAD1ZLB3</accession>
<reference evidence="1" key="1">
    <citation type="submission" date="2023-05" db="EMBL/GenBank/DDBJ databases">
        <authorList>
            <person name="Huff M."/>
        </authorList>
    </citation>
    <scope>NUCLEOTIDE SEQUENCE</scope>
</reference>
<dbReference type="PANTHER" id="PTHR37176">
    <property type="entry name" value="F10K1.23"/>
    <property type="match status" value="1"/>
</dbReference>
<dbReference type="GO" id="GO:0042138">
    <property type="term" value="P:meiotic DNA double-strand break formation"/>
    <property type="evidence" value="ECO:0007669"/>
    <property type="project" value="InterPro"/>
</dbReference>
<dbReference type="PANTHER" id="PTHR37176:SF1">
    <property type="entry name" value="PROTEIN DOUBLE-STRAND BREAK FORMATION"/>
    <property type="match status" value="1"/>
</dbReference>
<protein>
    <submittedName>
        <fullName evidence="1">Uncharacterized protein</fullName>
    </submittedName>
</protein>
<dbReference type="EMBL" id="OU503046">
    <property type="protein sequence ID" value="CAI9771665.1"/>
    <property type="molecule type" value="Genomic_DNA"/>
</dbReference>
<name>A0AAD1ZLB3_9LAMI</name>
<keyword evidence="2" id="KW-1185">Reference proteome</keyword>
<proteinExistence type="predicted"/>
<dbReference type="InterPro" id="IPR044969">
    <property type="entry name" value="DFO"/>
</dbReference>
<evidence type="ECO:0000313" key="2">
    <source>
        <dbReference type="Proteomes" id="UP000834106"/>
    </source>
</evidence>
<sequence>MDVIRFGHVGEDEGLEMRVCDGEWRLIDNDRQGVTRWLAGFVDGTLQILESLLFSKDVKSLVEVRSALTEFMRDESIQILQEISQKSVDYKLLCTDFLIRVFALIGDVQSCLSLRYEALVMREQKTTTDPRLQVSCAEWLIFAENLLDHNFYSIANNGCC</sequence>
<evidence type="ECO:0000313" key="1">
    <source>
        <dbReference type="EMBL" id="CAI9771665.1"/>
    </source>
</evidence>